<dbReference type="PRINTS" id="PR00463">
    <property type="entry name" value="EP450I"/>
</dbReference>
<dbReference type="Pfam" id="PF00067">
    <property type="entry name" value="p450"/>
    <property type="match status" value="1"/>
</dbReference>
<keyword evidence="6" id="KW-0503">Monooxygenase</keyword>
<accession>A0A084Y5F4</accession>
<dbReference type="PANTHER" id="PTHR24305:SF166">
    <property type="entry name" value="CYTOCHROME P450 12A4, MITOCHONDRIAL-RELATED"/>
    <property type="match status" value="1"/>
</dbReference>
<organism evidence="8 9">
    <name type="scientific">Candidatus Accumulibacter vicinus</name>
    <dbReference type="NCBI Taxonomy" id="2954382"/>
    <lineage>
        <taxon>Bacteria</taxon>
        <taxon>Pseudomonadati</taxon>
        <taxon>Pseudomonadota</taxon>
        <taxon>Betaproteobacteria</taxon>
        <taxon>Candidatus Accumulibacter</taxon>
    </lineage>
</organism>
<comment type="cofactor">
    <cofactor evidence="1 5">
        <name>heme</name>
        <dbReference type="ChEBI" id="CHEBI:30413"/>
    </cofactor>
</comment>
<keyword evidence="4" id="KW-0418">Kinase</keyword>
<dbReference type="InterPro" id="IPR050121">
    <property type="entry name" value="Cytochrome_P450_monoxygenase"/>
</dbReference>
<protein>
    <submittedName>
        <fullName evidence="8">Putative bifunctional P-450/NADPH-P450 reductase 2</fullName>
    </submittedName>
</protein>
<name>A0A084Y5F4_9PROT</name>
<evidence type="ECO:0000313" key="9">
    <source>
        <dbReference type="Proteomes" id="UP000019812"/>
    </source>
</evidence>
<dbReference type="SUPFAM" id="SSF48264">
    <property type="entry name" value="Cytochrome P450"/>
    <property type="match status" value="1"/>
</dbReference>
<dbReference type="Proteomes" id="UP000019812">
    <property type="component" value="Unassembled WGS sequence"/>
</dbReference>
<feature type="binding site" description="axial binding residue" evidence="5">
    <location>
        <position position="502"/>
    </location>
    <ligand>
        <name>heme</name>
        <dbReference type="ChEBI" id="CHEBI:30413"/>
    </ligand>
    <ligandPart>
        <name>Fe</name>
        <dbReference type="ChEBI" id="CHEBI:18248"/>
    </ligandPart>
</feature>
<evidence type="ECO:0000256" key="5">
    <source>
        <dbReference type="PIRSR" id="PIRSR602401-1"/>
    </source>
</evidence>
<evidence type="ECO:0000256" key="6">
    <source>
        <dbReference type="RuleBase" id="RU000461"/>
    </source>
</evidence>
<dbReference type="PRINTS" id="PR00385">
    <property type="entry name" value="P450"/>
</dbReference>
<comment type="similarity">
    <text evidence="2 6">Belongs to the cytochrome P450 family.</text>
</comment>
<dbReference type="RefSeq" id="WP_034921352.1">
    <property type="nucleotide sequence ID" value="NZ_JDSS02000006.1"/>
</dbReference>
<keyword evidence="5 6" id="KW-0349">Heme</keyword>
<dbReference type="GO" id="GO:0016705">
    <property type="term" value="F:oxidoreductase activity, acting on paired donors, with incorporation or reduction of molecular oxygen"/>
    <property type="evidence" value="ECO:0007669"/>
    <property type="project" value="InterPro"/>
</dbReference>
<evidence type="ECO:0000256" key="3">
    <source>
        <dbReference type="ARBA" id="ARBA00022679"/>
    </source>
</evidence>
<dbReference type="InterPro" id="IPR002401">
    <property type="entry name" value="Cyt_P450_E_grp-I"/>
</dbReference>
<proteinExistence type="inferred from homology"/>
<dbReference type="AlphaFoldDB" id="A0A084Y5F4"/>
<keyword evidence="5 6" id="KW-0479">Metal-binding</keyword>
<dbReference type="GO" id="GO:0016301">
    <property type="term" value="F:kinase activity"/>
    <property type="evidence" value="ECO:0007669"/>
    <property type="project" value="UniProtKB-KW"/>
</dbReference>
<dbReference type="InterPro" id="IPR012893">
    <property type="entry name" value="HipA-like_C"/>
</dbReference>
<keyword evidence="6" id="KW-0560">Oxidoreductase</keyword>
<reference evidence="8 9" key="1">
    <citation type="submission" date="2014-07" db="EMBL/GenBank/DDBJ databases">
        <title>Expanding our view of genomic diversity in Candidatus Accumulibacter clades.</title>
        <authorList>
            <person name="Skennerton C.T."/>
            <person name="Barr J.J."/>
            <person name="Slater F.R."/>
            <person name="Bond P.L."/>
            <person name="Tyson G.W."/>
        </authorList>
    </citation>
    <scope>NUCLEOTIDE SEQUENCE [LARGE SCALE GENOMIC DNA]</scope>
    <source>
        <strain evidence="9">SK-01</strain>
    </source>
</reference>
<dbReference type="PROSITE" id="PS00086">
    <property type="entry name" value="CYTOCHROME_P450"/>
    <property type="match status" value="1"/>
</dbReference>
<evidence type="ECO:0000256" key="2">
    <source>
        <dbReference type="ARBA" id="ARBA00010617"/>
    </source>
</evidence>
<dbReference type="GO" id="GO:0004497">
    <property type="term" value="F:monooxygenase activity"/>
    <property type="evidence" value="ECO:0007669"/>
    <property type="project" value="UniProtKB-KW"/>
</dbReference>
<evidence type="ECO:0000259" key="7">
    <source>
        <dbReference type="Pfam" id="PF07804"/>
    </source>
</evidence>
<evidence type="ECO:0000313" key="8">
    <source>
        <dbReference type="EMBL" id="KFB69948.1"/>
    </source>
</evidence>
<evidence type="ECO:0000256" key="4">
    <source>
        <dbReference type="ARBA" id="ARBA00022777"/>
    </source>
</evidence>
<dbReference type="InterPro" id="IPR001128">
    <property type="entry name" value="Cyt_P450"/>
</dbReference>
<dbReference type="PANTHER" id="PTHR24305">
    <property type="entry name" value="CYTOCHROME P450"/>
    <property type="match status" value="1"/>
</dbReference>
<dbReference type="GO" id="GO:0005506">
    <property type="term" value="F:iron ion binding"/>
    <property type="evidence" value="ECO:0007669"/>
    <property type="project" value="InterPro"/>
</dbReference>
<comment type="caution">
    <text evidence="8">The sequence shown here is derived from an EMBL/GenBank/DDBJ whole genome shotgun (WGS) entry which is preliminary data.</text>
</comment>
<dbReference type="EMBL" id="JDSS02000006">
    <property type="protein sequence ID" value="KFB69948.1"/>
    <property type="molecule type" value="Genomic_DNA"/>
</dbReference>
<gene>
    <name evidence="8" type="primary">cypE</name>
    <name evidence="8" type="ORF">CAPSK01_000344</name>
</gene>
<keyword evidence="5 6" id="KW-0408">Iron</keyword>
<keyword evidence="3" id="KW-0808">Transferase</keyword>
<feature type="domain" description="HipA-like C-terminal" evidence="7">
    <location>
        <begin position="2"/>
        <end position="109"/>
    </location>
</feature>
<dbReference type="Pfam" id="PF07804">
    <property type="entry name" value="HipA_C"/>
    <property type="match status" value="1"/>
</dbReference>
<sequence length="554" mass="61393">MQLKFSARREGRGLTIPVSGTGGGWIVKLPDARFPGVPENEQATMRWAEASGIDIPEIQWIPVAEISGLPSEASTFGGQTALAVRRFDRPAPGKRVHIENVWPLSGIMSKECGRPTFHLPTADDTIQRMIPRLAISPLQWMRTPYGVLDGALTKGYTTFTTRLPVMGSCLVTGDPKLIGEISRNPDLIGGRGTEALRPVVGEHSLIALEGERHRIHRSVLLPHFFSGNAVTINRVSRKWVDALIPQIGRNEVVHAGEFMARITLHTIIELIFGDLPEKRHREAFQLIDAWKSSFSQAAVLFLKILHVDLGRLSPWGRFLANRARVHAFIRQRLREVRDAPDGSVFSQIAHATPERGEPLSDDEIVSETVTFLLFGHDTTAASLAWTLTHLLADPAASERARTEVLTVGDAPPESFPFLRSAIEESMRLCPVVVHLTRHAIAATQVGPHVVPRDSRVLPCMYLAHRNPQVFDRASEFVPERFLVDSSRYRHAYFPFGLGDRVCAGMPMALRQMVLLLGCLFRHGCFALADPAGIRPVRKLVIIVPSGGPLLRRID</sequence>
<dbReference type="InterPro" id="IPR036396">
    <property type="entry name" value="Cyt_P450_sf"/>
</dbReference>
<dbReference type="InterPro" id="IPR017972">
    <property type="entry name" value="Cyt_P450_CS"/>
</dbReference>
<dbReference type="GO" id="GO:0020037">
    <property type="term" value="F:heme binding"/>
    <property type="evidence" value="ECO:0007669"/>
    <property type="project" value="InterPro"/>
</dbReference>
<evidence type="ECO:0000256" key="1">
    <source>
        <dbReference type="ARBA" id="ARBA00001971"/>
    </source>
</evidence>
<dbReference type="Gene3D" id="1.10.630.10">
    <property type="entry name" value="Cytochrome P450"/>
    <property type="match status" value="1"/>
</dbReference>
<dbReference type="STRING" id="1457154.CAPSK01_000344"/>